<keyword evidence="3 4" id="KW-0456">Lyase</keyword>
<dbReference type="PANTHER" id="PTHR13070:SF0">
    <property type="entry name" value="TRNA-SPLICING ENDONUCLEASE SUBUNIT SEN34"/>
    <property type="match status" value="1"/>
</dbReference>
<proteinExistence type="inferred from homology"/>
<keyword evidence="10" id="KW-1185">Reference proteome</keyword>
<dbReference type="InterPro" id="IPR059049">
    <property type="entry name" value="TSEN34_N"/>
</dbReference>
<dbReference type="EMBL" id="MU155298">
    <property type="protein sequence ID" value="KAF9476329.1"/>
    <property type="molecule type" value="Genomic_DNA"/>
</dbReference>
<dbReference type="EC" id="4.6.1.16" evidence="4"/>
<sequence length="323" mass="35734">MSSDARLIPLRIANKTAYVWDVDDIATIRSKYRICGVLTGTLPHLSQQNVFLGAPLVLLPEEAALLVDIGVAVLVDDPTAYKQSTVPQLERWSAVQQESIKTQLSYNETKVAKESNSGRAMSEDAMRKRKEREERKRAQAVAKAAEEGDSSAPASSVFMRSEPEVKLPPSTDHIPPTDTSKTSSIPYTIVIPASSSSLEWYDVSDCSYSTIESAREAGVWEYPSNLAERARRGVFKDLWKQGYFMGVGIKFGGEYLVYPGDPLRYHSHFTASVLESPIASLRPMEIVAHGRLGTATKKAHLLCGWDDEKKEVSYLSIEWAGFG</sequence>
<evidence type="ECO:0000256" key="5">
    <source>
        <dbReference type="PIRSR" id="PIRSR017250-50"/>
    </source>
</evidence>
<dbReference type="InterPro" id="IPR011856">
    <property type="entry name" value="tRNA_endonuc-like_dom_sf"/>
</dbReference>
<evidence type="ECO:0000259" key="8">
    <source>
        <dbReference type="Pfam" id="PF26577"/>
    </source>
</evidence>
<evidence type="ECO:0000313" key="9">
    <source>
        <dbReference type="EMBL" id="KAF9476329.1"/>
    </source>
</evidence>
<dbReference type="Pfam" id="PF26577">
    <property type="entry name" value="TSEN34_N"/>
    <property type="match status" value="1"/>
</dbReference>
<dbReference type="CDD" id="cd22363">
    <property type="entry name" value="tRNA-intron_lyase_C"/>
    <property type="match status" value="1"/>
</dbReference>
<feature type="compositionally biased region" description="Basic and acidic residues" evidence="6">
    <location>
        <begin position="121"/>
        <end position="137"/>
    </location>
</feature>
<evidence type="ECO:0000256" key="4">
    <source>
        <dbReference type="PIRNR" id="PIRNR017250"/>
    </source>
</evidence>
<dbReference type="OrthoDB" id="48041at2759"/>
<dbReference type="InterPro" id="IPR006677">
    <property type="entry name" value="tRNA_intron_Endonuc_cat-like"/>
</dbReference>
<protein>
    <recommendedName>
        <fullName evidence="4">tRNA-splicing endonuclease subunit Sen34</fullName>
        <ecNumber evidence="4">4.6.1.16</ecNumber>
    </recommendedName>
</protein>
<feature type="domain" description="tRNA intron endonuclease catalytic" evidence="7">
    <location>
        <begin position="233"/>
        <end position="310"/>
    </location>
</feature>
<dbReference type="AlphaFoldDB" id="A0A9P5YVQ3"/>
<gene>
    <name evidence="9" type="ORF">BDN70DRAFT_839450</name>
</gene>
<keyword evidence="2 4" id="KW-0819">tRNA processing</keyword>
<dbReference type="InterPro" id="IPR016690">
    <property type="entry name" value="TSEN34"/>
</dbReference>
<dbReference type="Gene3D" id="3.40.1350.10">
    <property type="match status" value="1"/>
</dbReference>
<comment type="similarity">
    <text evidence="1 4">Belongs to the tRNA-intron endonuclease family.</text>
</comment>
<dbReference type="GO" id="GO:0003676">
    <property type="term" value="F:nucleic acid binding"/>
    <property type="evidence" value="ECO:0007669"/>
    <property type="project" value="InterPro"/>
</dbReference>
<comment type="caution">
    <text evidence="9">The sequence shown here is derived from an EMBL/GenBank/DDBJ whole genome shotgun (WGS) entry which is preliminary data.</text>
</comment>
<organism evidence="9 10">
    <name type="scientific">Pholiota conissans</name>
    <dbReference type="NCBI Taxonomy" id="109636"/>
    <lineage>
        <taxon>Eukaryota</taxon>
        <taxon>Fungi</taxon>
        <taxon>Dikarya</taxon>
        <taxon>Basidiomycota</taxon>
        <taxon>Agaricomycotina</taxon>
        <taxon>Agaricomycetes</taxon>
        <taxon>Agaricomycetidae</taxon>
        <taxon>Agaricales</taxon>
        <taxon>Agaricineae</taxon>
        <taxon>Strophariaceae</taxon>
        <taxon>Pholiota</taxon>
    </lineage>
</organism>
<dbReference type="PIRSF" id="PIRSF017250">
    <property type="entry name" value="tRNA_splic_SEN34"/>
    <property type="match status" value="1"/>
</dbReference>
<accession>A0A9P5YVQ3</accession>
<evidence type="ECO:0000256" key="6">
    <source>
        <dbReference type="SAM" id="MobiDB-lite"/>
    </source>
</evidence>
<name>A0A9P5YVQ3_9AGAR</name>
<feature type="active site" evidence="5">
    <location>
        <position position="258"/>
    </location>
</feature>
<evidence type="ECO:0000256" key="1">
    <source>
        <dbReference type="ARBA" id="ARBA00008078"/>
    </source>
</evidence>
<dbReference type="Pfam" id="PF01974">
    <property type="entry name" value="tRNA_int_endo"/>
    <property type="match status" value="1"/>
</dbReference>
<dbReference type="GO" id="GO:0000379">
    <property type="term" value="P:tRNA-type intron splice site recognition and cleavage"/>
    <property type="evidence" value="ECO:0007669"/>
    <property type="project" value="UniProtKB-UniRule"/>
</dbReference>
<reference evidence="9" key="1">
    <citation type="submission" date="2020-11" db="EMBL/GenBank/DDBJ databases">
        <authorList>
            <consortium name="DOE Joint Genome Institute"/>
            <person name="Ahrendt S."/>
            <person name="Riley R."/>
            <person name="Andreopoulos W."/>
            <person name="Labutti K."/>
            <person name="Pangilinan J."/>
            <person name="Ruiz-Duenas F.J."/>
            <person name="Barrasa J.M."/>
            <person name="Sanchez-Garcia M."/>
            <person name="Camarero S."/>
            <person name="Miyauchi S."/>
            <person name="Serrano A."/>
            <person name="Linde D."/>
            <person name="Babiker R."/>
            <person name="Drula E."/>
            <person name="Ayuso-Fernandez I."/>
            <person name="Pacheco R."/>
            <person name="Padilla G."/>
            <person name="Ferreira P."/>
            <person name="Barriuso J."/>
            <person name="Kellner H."/>
            <person name="Castanera R."/>
            <person name="Alfaro M."/>
            <person name="Ramirez L."/>
            <person name="Pisabarro A.G."/>
            <person name="Kuo A."/>
            <person name="Tritt A."/>
            <person name="Lipzen A."/>
            <person name="He G."/>
            <person name="Yan M."/>
            <person name="Ng V."/>
            <person name="Cullen D."/>
            <person name="Martin F."/>
            <person name="Rosso M.-N."/>
            <person name="Henrissat B."/>
            <person name="Hibbett D."/>
            <person name="Martinez A.T."/>
            <person name="Grigoriev I.V."/>
        </authorList>
    </citation>
    <scope>NUCLEOTIDE SEQUENCE</scope>
    <source>
        <strain evidence="9">CIRM-BRFM 674</strain>
    </source>
</reference>
<evidence type="ECO:0000259" key="7">
    <source>
        <dbReference type="Pfam" id="PF01974"/>
    </source>
</evidence>
<feature type="active site" evidence="5">
    <location>
        <position position="298"/>
    </location>
</feature>
<feature type="active site" evidence="5">
    <location>
        <position position="266"/>
    </location>
</feature>
<evidence type="ECO:0000256" key="3">
    <source>
        <dbReference type="ARBA" id="ARBA00023239"/>
    </source>
</evidence>
<feature type="region of interest" description="Disordered" evidence="6">
    <location>
        <begin position="111"/>
        <end position="157"/>
    </location>
</feature>
<evidence type="ECO:0000313" key="10">
    <source>
        <dbReference type="Proteomes" id="UP000807469"/>
    </source>
</evidence>
<dbReference type="GO" id="GO:0000214">
    <property type="term" value="C:tRNA-intron endonuclease complex"/>
    <property type="evidence" value="ECO:0007669"/>
    <property type="project" value="UniProtKB-UniRule"/>
</dbReference>
<evidence type="ECO:0000256" key="2">
    <source>
        <dbReference type="ARBA" id="ARBA00022694"/>
    </source>
</evidence>
<dbReference type="PANTHER" id="PTHR13070">
    <property type="entry name" value="TRNA-SPLICING ENDONUCLEASE SUBUNIT SEN34-RELATED"/>
    <property type="match status" value="1"/>
</dbReference>
<dbReference type="Proteomes" id="UP000807469">
    <property type="component" value="Unassembled WGS sequence"/>
</dbReference>
<comment type="function">
    <text evidence="4">Constitutes one of the two catalytic subunit of the tRNA-splicing endonuclease complex, a complex responsible for identification and cleavage of the splice sites in pre-tRNA. It cleaves pre-tRNA at the 5'- and 3'-splice sites to release the intron. The products are an intron and two tRNA half-molecules bearing 2',3'-cyclic phosphate and 5'-OH termini. There are no conserved sequences at the splice sites, but the intron is invariably located at the same site in the gene, placing the splice sites an invariant distance from the constant structural features of the tRNA body.</text>
</comment>
<feature type="domain" description="TSEN34 N-terminal" evidence="8">
    <location>
        <begin position="8"/>
        <end position="77"/>
    </location>
</feature>
<dbReference type="SUPFAM" id="SSF53032">
    <property type="entry name" value="tRNA-intron endonuclease catalytic domain-like"/>
    <property type="match status" value="1"/>
</dbReference>
<dbReference type="InterPro" id="IPR036167">
    <property type="entry name" value="tRNA_intron_Endo_cat-like_sf"/>
</dbReference>
<dbReference type="GO" id="GO:0000213">
    <property type="term" value="F:tRNA-intron lyase activity"/>
    <property type="evidence" value="ECO:0007669"/>
    <property type="project" value="UniProtKB-UniRule"/>
</dbReference>